<keyword evidence="1" id="KW-1133">Transmembrane helix</keyword>
<keyword evidence="1" id="KW-0812">Transmembrane</keyword>
<dbReference type="EMBL" id="JACXZS010000006">
    <property type="protein sequence ID" value="MBD3942235.1"/>
    <property type="molecule type" value="Genomic_DNA"/>
</dbReference>
<organism evidence="2 3">
    <name type="scientific">Microbacterium helvum</name>
    <dbReference type="NCBI Taxonomy" id="2773713"/>
    <lineage>
        <taxon>Bacteria</taxon>
        <taxon>Bacillati</taxon>
        <taxon>Actinomycetota</taxon>
        <taxon>Actinomycetes</taxon>
        <taxon>Micrococcales</taxon>
        <taxon>Microbacteriaceae</taxon>
        <taxon>Microbacterium</taxon>
    </lineage>
</organism>
<feature type="transmembrane region" description="Helical" evidence="1">
    <location>
        <begin position="21"/>
        <end position="43"/>
    </location>
</feature>
<evidence type="ECO:0000313" key="3">
    <source>
        <dbReference type="Proteomes" id="UP000598426"/>
    </source>
</evidence>
<gene>
    <name evidence="2" type="ORF">IF188_11060</name>
</gene>
<keyword evidence="1" id="KW-0472">Membrane</keyword>
<sequence length="222" mass="22805">MTTTVDADVAAARRTRRITVALAWTLAVAWVVLPTLRAVFVLVNGAEGMDYPTAADVPALEVQSVFGGATFLALGILTIALAVAVRRLQPASSGPGTGALIAGATAGIGLVFAGVQGRTMYSWISANLGEAASDHDVQAAAFWVLNIVSSTGLFVAAVATAAWTLLTTIDGRALARGWGWAASVVAIVFAGAAWGLVLPAAQYLCGPLFVLVAIGLTRSRRR</sequence>
<feature type="transmembrane region" description="Helical" evidence="1">
    <location>
        <begin position="97"/>
        <end position="115"/>
    </location>
</feature>
<protein>
    <recommendedName>
        <fullName evidence="4">DUF4386 domain-containing protein</fullName>
    </recommendedName>
</protein>
<dbReference type="RefSeq" id="WP_191171858.1">
    <property type="nucleotide sequence ID" value="NZ_JACXZS010000006.1"/>
</dbReference>
<evidence type="ECO:0008006" key="4">
    <source>
        <dbReference type="Google" id="ProtNLM"/>
    </source>
</evidence>
<evidence type="ECO:0000256" key="1">
    <source>
        <dbReference type="SAM" id="Phobius"/>
    </source>
</evidence>
<proteinExistence type="predicted"/>
<feature type="transmembrane region" description="Helical" evidence="1">
    <location>
        <begin position="178"/>
        <end position="194"/>
    </location>
</feature>
<name>A0ABR8NNK2_9MICO</name>
<feature type="transmembrane region" description="Helical" evidence="1">
    <location>
        <begin position="63"/>
        <end position="85"/>
    </location>
</feature>
<evidence type="ECO:0000313" key="2">
    <source>
        <dbReference type="EMBL" id="MBD3942235.1"/>
    </source>
</evidence>
<comment type="caution">
    <text evidence="2">The sequence shown here is derived from an EMBL/GenBank/DDBJ whole genome shotgun (WGS) entry which is preliminary data.</text>
</comment>
<keyword evidence="3" id="KW-1185">Reference proteome</keyword>
<dbReference type="Proteomes" id="UP000598426">
    <property type="component" value="Unassembled WGS sequence"/>
</dbReference>
<feature type="transmembrane region" description="Helical" evidence="1">
    <location>
        <begin position="140"/>
        <end position="166"/>
    </location>
</feature>
<accession>A0ABR8NNK2</accession>
<reference evidence="2 3" key="1">
    <citation type="submission" date="2020-09" db="EMBL/GenBank/DDBJ databases">
        <title>Isolation and identification of active actinomycetes.</title>
        <authorList>
            <person name="Li X."/>
        </authorList>
    </citation>
    <scope>NUCLEOTIDE SEQUENCE [LARGE SCALE GENOMIC DNA]</scope>
    <source>
        <strain evidence="2 3">NEAU-LLC</strain>
    </source>
</reference>
<feature type="transmembrane region" description="Helical" evidence="1">
    <location>
        <begin position="200"/>
        <end position="217"/>
    </location>
</feature>